<name>A0A939FNX8_9ACTN</name>
<evidence type="ECO:0000313" key="4">
    <source>
        <dbReference type="Proteomes" id="UP000664781"/>
    </source>
</evidence>
<keyword evidence="2" id="KW-0732">Signal</keyword>
<keyword evidence="4" id="KW-1185">Reference proteome</keyword>
<feature type="chain" id="PRO_5037209826" evidence="2">
    <location>
        <begin position="26"/>
        <end position="81"/>
    </location>
</feature>
<sequence length="81" mass="7921">MIKRLTLAMSVTGAALALSAGITSAAPMPAPVTAQPAVAPQAPAPAPGGGEMAEPPFNPLTPALGLLTPVTDLLPMPMPPS</sequence>
<feature type="region of interest" description="Disordered" evidence="1">
    <location>
        <begin position="34"/>
        <end position="61"/>
    </location>
</feature>
<protein>
    <submittedName>
        <fullName evidence="3">Uncharacterized protein</fullName>
    </submittedName>
</protein>
<comment type="caution">
    <text evidence="3">The sequence shown here is derived from an EMBL/GenBank/DDBJ whole genome shotgun (WGS) entry which is preliminary data.</text>
</comment>
<reference evidence="3" key="1">
    <citation type="submission" date="2021-03" db="EMBL/GenBank/DDBJ databases">
        <title>Streptomyces strains.</title>
        <authorList>
            <person name="Lund M.B."/>
            <person name="Toerring T."/>
        </authorList>
    </citation>
    <scope>NUCLEOTIDE SEQUENCE</scope>
    <source>
        <strain evidence="3">JCM 4242</strain>
    </source>
</reference>
<dbReference type="RefSeq" id="WP_086566809.1">
    <property type="nucleotide sequence ID" value="NZ_JAFMOF010000002.1"/>
</dbReference>
<evidence type="ECO:0000313" key="3">
    <source>
        <dbReference type="EMBL" id="MBO0654184.1"/>
    </source>
</evidence>
<dbReference type="AlphaFoldDB" id="A0A939FNX8"/>
<evidence type="ECO:0000256" key="2">
    <source>
        <dbReference type="SAM" id="SignalP"/>
    </source>
</evidence>
<dbReference type="Proteomes" id="UP000664781">
    <property type="component" value="Unassembled WGS sequence"/>
</dbReference>
<proteinExistence type="predicted"/>
<organism evidence="3 4">
    <name type="scientific">Streptomyces triculaminicus</name>
    <dbReference type="NCBI Taxonomy" id="2816232"/>
    <lineage>
        <taxon>Bacteria</taxon>
        <taxon>Bacillati</taxon>
        <taxon>Actinomycetota</taxon>
        <taxon>Actinomycetes</taxon>
        <taxon>Kitasatosporales</taxon>
        <taxon>Streptomycetaceae</taxon>
        <taxon>Streptomyces</taxon>
    </lineage>
</organism>
<feature type="signal peptide" evidence="2">
    <location>
        <begin position="1"/>
        <end position="25"/>
    </location>
</feature>
<evidence type="ECO:0000256" key="1">
    <source>
        <dbReference type="SAM" id="MobiDB-lite"/>
    </source>
</evidence>
<dbReference type="EMBL" id="JAFMOF010000002">
    <property type="protein sequence ID" value="MBO0654184.1"/>
    <property type="molecule type" value="Genomic_DNA"/>
</dbReference>
<accession>A0A939FNX8</accession>
<gene>
    <name evidence="3" type="ORF">J1792_15810</name>
</gene>